<dbReference type="OrthoDB" id="10276011at2759"/>
<dbReference type="EMBL" id="KZ110594">
    <property type="protein sequence ID" value="OSX64073.1"/>
    <property type="molecule type" value="Genomic_DNA"/>
</dbReference>
<evidence type="ECO:0000256" key="1">
    <source>
        <dbReference type="SAM" id="MobiDB-lite"/>
    </source>
</evidence>
<proteinExistence type="predicted"/>
<dbReference type="Proteomes" id="UP000194127">
    <property type="component" value="Unassembled WGS sequence"/>
</dbReference>
<dbReference type="RefSeq" id="XP_024340867.1">
    <property type="nucleotide sequence ID" value="XM_024484911.1"/>
</dbReference>
<sequence length="398" mass="43925">MYHYSPPNKTYNDTGGDGWRKWYGRDHRVWPAREMEKACDYFSYKTLSRPLTSPREVYTSVRWGRSSRQESAVVQTRRIVSNGRHIPPQKDFSVQYMSDSMTNGQIEEATGIAKSLRGEGTSPPRCRAPPMLHAVYLYLLQGRAINIGFPVVVGENEPSRRTLAPFTARPLSSRTRRTKRTEESSKYAVMRSGEDDGSTDARRSDTPDMTMATSGRAGDIIAGLECRWASTRPGYQRGWLEGGYVRGPESSGQSLGLGGKSDMGANDMPTAFLSASRSEARHGIAVGGALRGWLAVANIPHDSRDVHTATARLSWYAMKHPECCQTSARESKLPADGECCASRSEQGANDPRRLLKSENAIRAVQATRGGHEISRAPGVAKKIRARTTGKERKGVGRE</sequence>
<dbReference type="AlphaFoldDB" id="A0A1X6N6Q0"/>
<name>A0A1X6N6Q0_9APHY</name>
<dbReference type="GeneID" id="36329860"/>
<keyword evidence="3" id="KW-1185">Reference proteome</keyword>
<evidence type="ECO:0000313" key="2">
    <source>
        <dbReference type="EMBL" id="OSX64073.1"/>
    </source>
</evidence>
<feature type="region of interest" description="Disordered" evidence="1">
    <location>
        <begin position="367"/>
        <end position="398"/>
    </location>
</feature>
<feature type="region of interest" description="Disordered" evidence="1">
    <location>
        <begin position="163"/>
        <end position="213"/>
    </location>
</feature>
<evidence type="ECO:0000313" key="3">
    <source>
        <dbReference type="Proteomes" id="UP000194127"/>
    </source>
</evidence>
<reference evidence="2 3" key="1">
    <citation type="submission" date="2017-04" db="EMBL/GenBank/DDBJ databases">
        <title>Genome Sequence of the Model Brown-Rot Fungus Postia placenta SB12.</title>
        <authorList>
            <consortium name="DOE Joint Genome Institute"/>
            <person name="Gaskell J."/>
            <person name="Kersten P."/>
            <person name="Larrondo L.F."/>
            <person name="Canessa P."/>
            <person name="Martinez D."/>
            <person name="Hibbett D."/>
            <person name="Schmoll M."/>
            <person name="Kubicek C.P."/>
            <person name="Martinez A.T."/>
            <person name="Yadav J."/>
            <person name="Master E."/>
            <person name="Magnuson J.K."/>
            <person name="James T."/>
            <person name="Yaver D."/>
            <person name="Berka R."/>
            <person name="Labutti K."/>
            <person name="Lipzen A."/>
            <person name="Aerts A."/>
            <person name="Barry K."/>
            <person name="Henrissat B."/>
            <person name="Blanchette R."/>
            <person name="Grigoriev I."/>
            <person name="Cullen D."/>
        </authorList>
    </citation>
    <scope>NUCLEOTIDE SEQUENCE [LARGE SCALE GENOMIC DNA]</scope>
    <source>
        <strain evidence="2 3">MAD-698-R-SB12</strain>
    </source>
</reference>
<accession>A0A1X6N6Q0</accession>
<feature type="compositionally biased region" description="Basic and acidic residues" evidence="1">
    <location>
        <begin position="388"/>
        <end position="398"/>
    </location>
</feature>
<gene>
    <name evidence="2" type="ORF">POSPLADRAFT_1138488</name>
</gene>
<protein>
    <submittedName>
        <fullName evidence="2">Uncharacterized protein</fullName>
    </submittedName>
</protein>
<organism evidence="2 3">
    <name type="scientific">Postia placenta MAD-698-R-SB12</name>
    <dbReference type="NCBI Taxonomy" id="670580"/>
    <lineage>
        <taxon>Eukaryota</taxon>
        <taxon>Fungi</taxon>
        <taxon>Dikarya</taxon>
        <taxon>Basidiomycota</taxon>
        <taxon>Agaricomycotina</taxon>
        <taxon>Agaricomycetes</taxon>
        <taxon>Polyporales</taxon>
        <taxon>Adustoporiaceae</taxon>
        <taxon>Rhodonia</taxon>
    </lineage>
</organism>